<sequence length="438" mass="49097">MSDVRRWRRDLPLFDQLRWFVRLRWGAGASVIAGALVADWVGLYQHTYEILAVGIGILAYNCAFRLLQRPSSQTRLRNSALITLAWLQITLDLGCLTLLMLWTGGGRSSLLGFFVFHMVIASLLLPRVMAYIGAGASWAMVLGGLWLTGQWPTTQIEVMALAGWMVTLLITVYLTSSITRSLQRHRRQVLRQRHRIRSMSDKLRRQSRAMVQHEKMAAMGQLAAGVAHEIANPLASMDSALQLMQRKPDRLSGQVVEKLREQIKRINLTVRQMTDFAHPGDQQWQKTTIDEIVMRSLQMLRFDHRLRSAHLKIQRELPKGAGAVSARPHAVEQVLVNLILNALDAMADQSEPHLDLRVYRQGQVCLVDVQDNGHGIAPEDIDHIFEPFFTTKPVGTGTGLGLTISYTTTRDHGGTIDVESSTEGTKFTISLPILDGVS</sequence>
<evidence type="ECO:0000313" key="9">
    <source>
        <dbReference type="EMBL" id="KKN87890.1"/>
    </source>
</evidence>
<evidence type="ECO:0000256" key="3">
    <source>
        <dbReference type="ARBA" id="ARBA00022741"/>
    </source>
</evidence>
<dbReference type="InterPro" id="IPR036097">
    <property type="entry name" value="HisK_dim/P_sf"/>
</dbReference>
<reference evidence="9" key="1">
    <citation type="journal article" date="2015" name="Nature">
        <title>Complex archaea that bridge the gap between prokaryotes and eukaryotes.</title>
        <authorList>
            <person name="Spang A."/>
            <person name="Saw J.H."/>
            <person name="Jorgensen S.L."/>
            <person name="Zaremba-Niedzwiedzka K."/>
            <person name="Martijn J."/>
            <person name="Lind A.E."/>
            <person name="van Eijk R."/>
            <person name="Schleper C."/>
            <person name="Guy L."/>
            <person name="Ettema T.J."/>
        </authorList>
    </citation>
    <scope>NUCLEOTIDE SEQUENCE</scope>
</reference>
<evidence type="ECO:0000256" key="4">
    <source>
        <dbReference type="ARBA" id="ARBA00022777"/>
    </source>
</evidence>
<evidence type="ECO:0000256" key="2">
    <source>
        <dbReference type="ARBA" id="ARBA00022679"/>
    </source>
</evidence>
<dbReference type="InterPro" id="IPR003594">
    <property type="entry name" value="HATPase_dom"/>
</dbReference>
<feature type="transmembrane region" description="Helical" evidence="7">
    <location>
        <begin position="108"/>
        <end position="125"/>
    </location>
</feature>
<feature type="transmembrane region" description="Helical" evidence="7">
    <location>
        <begin position="79"/>
        <end position="102"/>
    </location>
</feature>
<dbReference type="PANTHER" id="PTHR43065:SF10">
    <property type="entry name" value="PEROXIDE STRESS-ACTIVATED HISTIDINE KINASE MAK3"/>
    <property type="match status" value="1"/>
</dbReference>
<keyword evidence="3" id="KW-0547">Nucleotide-binding</keyword>
<evidence type="ECO:0000256" key="6">
    <source>
        <dbReference type="ARBA" id="ARBA00023012"/>
    </source>
</evidence>
<keyword evidence="2" id="KW-0808">Transferase</keyword>
<name>A0A0F9U3T1_9ZZZZ</name>
<protein>
    <recommendedName>
        <fullName evidence="8">Histidine kinase domain-containing protein</fullName>
    </recommendedName>
</protein>
<evidence type="ECO:0000256" key="5">
    <source>
        <dbReference type="ARBA" id="ARBA00022840"/>
    </source>
</evidence>
<proteinExistence type="predicted"/>
<dbReference type="CDD" id="cd00082">
    <property type="entry name" value="HisKA"/>
    <property type="match status" value="1"/>
</dbReference>
<dbReference type="InterPro" id="IPR004358">
    <property type="entry name" value="Sig_transdc_His_kin-like_C"/>
</dbReference>
<dbReference type="InterPro" id="IPR005467">
    <property type="entry name" value="His_kinase_dom"/>
</dbReference>
<dbReference type="SUPFAM" id="SSF47384">
    <property type="entry name" value="Homodimeric domain of signal transducing histidine kinase"/>
    <property type="match status" value="1"/>
</dbReference>
<dbReference type="InterPro" id="IPR003661">
    <property type="entry name" value="HisK_dim/P_dom"/>
</dbReference>
<evidence type="ECO:0000259" key="8">
    <source>
        <dbReference type="PROSITE" id="PS50109"/>
    </source>
</evidence>
<feature type="transmembrane region" description="Helical" evidence="7">
    <location>
        <begin position="50"/>
        <end position="67"/>
    </location>
</feature>
<evidence type="ECO:0000256" key="1">
    <source>
        <dbReference type="ARBA" id="ARBA00022553"/>
    </source>
</evidence>
<dbReference type="SMART" id="SM00388">
    <property type="entry name" value="HisKA"/>
    <property type="match status" value="1"/>
</dbReference>
<comment type="caution">
    <text evidence="9">The sequence shown here is derived from an EMBL/GenBank/DDBJ whole genome shotgun (WGS) entry which is preliminary data.</text>
</comment>
<keyword evidence="7" id="KW-0812">Transmembrane</keyword>
<dbReference type="Gene3D" id="1.10.287.130">
    <property type="match status" value="1"/>
</dbReference>
<keyword evidence="4" id="KW-0418">Kinase</keyword>
<organism evidence="9">
    <name type="scientific">marine sediment metagenome</name>
    <dbReference type="NCBI Taxonomy" id="412755"/>
    <lineage>
        <taxon>unclassified sequences</taxon>
        <taxon>metagenomes</taxon>
        <taxon>ecological metagenomes</taxon>
    </lineage>
</organism>
<dbReference type="InterPro" id="IPR036890">
    <property type="entry name" value="HATPase_C_sf"/>
</dbReference>
<dbReference type="Pfam" id="PF00512">
    <property type="entry name" value="HisKA"/>
    <property type="match status" value="1"/>
</dbReference>
<dbReference type="PRINTS" id="PR00344">
    <property type="entry name" value="BCTRLSENSOR"/>
</dbReference>
<keyword evidence="7" id="KW-0472">Membrane</keyword>
<feature type="domain" description="Histidine kinase" evidence="8">
    <location>
        <begin position="225"/>
        <end position="435"/>
    </location>
</feature>
<gene>
    <name evidence="9" type="ORF">LCGC14_0254210</name>
</gene>
<feature type="transmembrane region" description="Helical" evidence="7">
    <location>
        <begin position="21"/>
        <end position="44"/>
    </location>
</feature>
<dbReference type="EMBL" id="LAZR01000133">
    <property type="protein sequence ID" value="KKN87890.1"/>
    <property type="molecule type" value="Genomic_DNA"/>
</dbReference>
<dbReference type="GO" id="GO:0000155">
    <property type="term" value="F:phosphorelay sensor kinase activity"/>
    <property type="evidence" value="ECO:0007669"/>
    <property type="project" value="InterPro"/>
</dbReference>
<feature type="transmembrane region" description="Helical" evidence="7">
    <location>
        <begin position="161"/>
        <end position="182"/>
    </location>
</feature>
<dbReference type="SUPFAM" id="SSF55874">
    <property type="entry name" value="ATPase domain of HSP90 chaperone/DNA topoisomerase II/histidine kinase"/>
    <property type="match status" value="1"/>
</dbReference>
<keyword evidence="5" id="KW-0067">ATP-binding</keyword>
<dbReference type="AlphaFoldDB" id="A0A0F9U3T1"/>
<dbReference type="GO" id="GO:0005524">
    <property type="term" value="F:ATP binding"/>
    <property type="evidence" value="ECO:0007669"/>
    <property type="project" value="UniProtKB-KW"/>
</dbReference>
<dbReference type="SMART" id="SM00387">
    <property type="entry name" value="HATPase_c"/>
    <property type="match status" value="1"/>
</dbReference>
<dbReference type="Gene3D" id="3.30.565.10">
    <property type="entry name" value="Histidine kinase-like ATPase, C-terminal domain"/>
    <property type="match status" value="1"/>
</dbReference>
<dbReference type="Pfam" id="PF02518">
    <property type="entry name" value="HATPase_c"/>
    <property type="match status" value="1"/>
</dbReference>
<dbReference type="PANTHER" id="PTHR43065">
    <property type="entry name" value="SENSOR HISTIDINE KINASE"/>
    <property type="match status" value="1"/>
</dbReference>
<evidence type="ECO:0000256" key="7">
    <source>
        <dbReference type="SAM" id="Phobius"/>
    </source>
</evidence>
<feature type="transmembrane region" description="Helical" evidence="7">
    <location>
        <begin position="130"/>
        <end position="149"/>
    </location>
</feature>
<accession>A0A0F9U3T1</accession>
<dbReference type="PROSITE" id="PS50109">
    <property type="entry name" value="HIS_KIN"/>
    <property type="match status" value="1"/>
</dbReference>
<keyword evidence="7" id="KW-1133">Transmembrane helix</keyword>
<keyword evidence="1" id="KW-0597">Phosphoprotein</keyword>
<keyword evidence="6" id="KW-0902">Two-component regulatory system</keyword>